<dbReference type="GO" id="GO:0005975">
    <property type="term" value="P:carbohydrate metabolic process"/>
    <property type="evidence" value="ECO:0007669"/>
    <property type="project" value="InterPro"/>
</dbReference>
<feature type="binding site" evidence="10">
    <location>
        <position position="292"/>
    </location>
    <ligand>
        <name>UDP-N-acetyl-alpha-D-glucosamine</name>
        <dbReference type="ChEBI" id="CHEBI:57705"/>
    </ligand>
</feature>
<feature type="binding site" evidence="10">
    <location>
        <position position="193"/>
    </location>
    <ligand>
        <name>UDP-N-acetyl-alpha-D-glucosamine</name>
        <dbReference type="ChEBI" id="CHEBI:57705"/>
    </ligand>
</feature>
<evidence type="ECO:0000256" key="8">
    <source>
        <dbReference type="ARBA" id="ARBA00023306"/>
    </source>
</evidence>
<comment type="similarity">
    <text evidence="10">Belongs to the glycosyltransferase 28 family. MurG subfamily.</text>
</comment>
<keyword evidence="9 10" id="KW-0961">Cell wall biogenesis/degradation</keyword>
<gene>
    <name evidence="10 13" type="primary">murG</name>
    <name evidence="13" type="ORF">CSA09_00895</name>
</gene>
<evidence type="ECO:0000256" key="7">
    <source>
        <dbReference type="ARBA" id="ARBA00023136"/>
    </source>
</evidence>
<dbReference type="HAMAP" id="MF_00033">
    <property type="entry name" value="MurG"/>
    <property type="match status" value="1"/>
</dbReference>
<keyword evidence="1 10" id="KW-1003">Cell membrane</keyword>
<dbReference type="GO" id="GO:0051991">
    <property type="term" value="F:UDP-N-acetyl-D-glucosamine:N-acetylmuramoyl-L-alanyl-D-glutamyl-meso-2,6-diaminopimelyl-D-alanyl-D-alanine-diphosphoundecaprenol 4-beta-N-acetylglucosaminlytransferase activity"/>
    <property type="evidence" value="ECO:0007669"/>
    <property type="project" value="RHEA"/>
</dbReference>
<comment type="catalytic activity">
    <reaction evidence="10">
        <text>di-trans,octa-cis-undecaprenyl diphospho-N-acetyl-alpha-D-muramoyl-L-alanyl-D-glutamyl-meso-2,6-diaminopimeloyl-D-alanyl-D-alanine + UDP-N-acetyl-alpha-D-glucosamine = di-trans,octa-cis-undecaprenyl diphospho-[N-acetyl-alpha-D-glucosaminyl-(1-&gt;4)]-N-acetyl-alpha-D-muramoyl-L-alanyl-D-glutamyl-meso-2,6-diaminopimeloyl-D-alanyl-D-alanine + UDP + H(+)</text>
        <dbReference type="Rhea" id="RHEA:31227"/>
        <dbReference type="ChEBI" id="CHEBI:15378"/>
        <dbReference type="ChEBI" id="CHEBI:57705"/>
        <dbReference type="ChEBI" id="CHEBI:58223"/>
        <dbReference type="ChEBI" id="CHEBI:61387"/>
        <dbReference type="ChEBI" id="CHEBI:61388"/>
        <dbReference type="EC" id="2.4.1.227"/>
    </reaction>
</comment>
<dbReference type="PANTHER" id="PTHR21015:SF22">
    <property type="entry name" value="GLYCOSYLTRANSFERASE"/>
    <property type="match status" value="1"/>
</dbReference>
<keyword evidence="6 10" id="KW-0573">Peptidoglycan synthesis</keyword>
<feature type="domain" description="Glycosyltransferase family 28 N-terminal" evidence="11">
    <location>
        <begin position="6"/>
        <end position="142"/>
    </location>
</feature>
<dbReference type="InterPro" id="IPR004276">
    <property type="entry name" value="GlycoTrans_28_N"/>
</dbReference>
<keyword evidence="4 10" id="KW-0808">Transferase</keyword>
<dbReference type="PANTHER" id="PTHR21015">
    <property type="entry name" value="UDP-N-ACETYLGLUCOSAMINE--N-ACETYLMURAMYL-(PENTAPEPTIDE) PYROPHOSPHORYL-UNDECAPRENOL N-ACETYLGLUCOSAMINE TRANSFERASE 1"/>
    <property type="match status" value="1"/>
</dbReference>
<evidence type="ECO:0000313" key="14">
    <source>
        <dbReference type="Proteomes" id="UP000229278"/>
    </source>
</evidence>
<keyword evidence="2 10" id="KW-0132">Cell division</keyword>
<evidence type="ECO:0000259" key="11">
    <source>
        <dbReference type="Pfam" id="PF03033"/>
    </source>
</evidence>
<evidence type="ECO:0000256" key="2">
    <source>
        <dbReference type="ARBA" id="ARBA00022618"/>
    </source>
</evidence>
<evidence type="ECO:0000256" key="5">
    <source>
        <dbReference type="ARBA" id="ARBA00022960"/>
    </source>
</evidence>
<proteinExistence type="inferred from homology"/>
<comment type="caution">
    <text evidence="10">Lacks conserved residue(s) required for the propagation of feature annotation.</text>
</comment>
<dbReference type="InterPro" id="IPR007235">
    <property type="entry name" value="Glyco_trans_28_C"/>
</dbReference>
<feature type="binding site" evidence="10">
    <location>
        <position position="164"/>
    </location>
    <ligand>
        <name>UDP-N-acetyl-alpha-D-glucosamine</name>
        <dbReference type="ChEBI" id="CHEBI:57705"/>
    </ligand>
</feature>
<comment type="pathway">
    <text evidence="10">Cell wall biogenesis; peptidoglycan biosynthesis.</text>
</comment>
<evidence type="ECO:0000259" key="12">
    <source>
        <dbReference type="Pfam" id="PF04101"/>
    </source>
</evidence>
<protein>
    <recommendedName>
        <fullName evidence="10">UDP-N-acetylglucosamine--N-acetylmuramyl-(pentapeptide) pyrophosphoryl-undecaprenol N-acetylglucosamine transferase</fullName>
        <ecNumber evidence="10">2.4.1.227</ecNumber>
    </recommendedName>
    <alternativeName>
        <fullName evidence="10">Undecaprenyl-PP-MurNAc-pentapeptide-UDPGlcNAc GlcNAc transferase</fullName>
    </alternativeName>
</protein>
<feature type="binding site" evidence="10">
    <location>
        <position position="247"/>
    </location>
    <ligand>
        <name>UDP-N-acetyl-alpha-D-glucosamine</name>
        <dbReference type="ChEBI" id="CHEBI:57705"/>
    </ligand>
</feature>
<dbReference type="Proteomes" id="UP000229278">
    <property type="component" value="Unassembled WGS sequence"/>
</dbReference>
<keyword evidence="8 10" id="KW-0131">Cell cycle</keyword>
<dbReference type="GO" id="GO:0009252">
    <property type="term" value="P:peptidoglycan biosynthetic process"/>
    <property type="evidence" value="ECO:0007669"/>
    <property type="project" value="UniProtKB-UniRule"/>
</dbReference>
<reference evidence="13 14" key="1">
    <citation type="submission" date="2017-10" db="EMBL/GenBank/DDBJ databases">
        <title>Novel microbial diversity and functional potential in the marine mammal oral microbiome.</title>
        <authorList>
            <person name="Dudek N.K."/>
            <person name="Sun C.L."/>
            <person name="Burstein D."/>
            <person name="Kantor R.S."/>
            <person name="Aliaga Goltsman D.S."/>
            <person name="Bik E.M."/>
            <person name="Thomas B.C."/>
            <person name="Banfield J.F."/>
            <person name="Relman D.A."/>
        </authorList>
    </citation>
    <scope>NUCLEOTIDE SEQUENCE [LARGE SCALE GENOMIC DNA]</scope>
    <source>
        <strain evidence="13">DOLJORAL78_50_517</strain>
    </source>
</reference>
<dbReference type="AlphaFoldDB" id="A0A2G6PFW6"/>
<dbReference type="GO" id="GO:0008360">
    <property type="term" value="P:regulation of cell shape"/>
    <property type="evidence" value="ECO:0007669"/>
    <property type="project" value="UniProtKB-KW"/>
</dbReference>
<sequence length="375" mass="39903">MNTRLVLIMAGGTGGHVFPALAVADCLRAQGVAVAWMGTQEGLEAKLVPDAGIPLECIDVAGLRGKGPVRLLAMPFMLARAMWQARTILRRLQPAAVLGMGGFASGPGGLMARLLGIPLIVHEQNAVSGMTNRWLATCTDHVLQAFPDTFPAAQHAETVGNPVRAPITALPPPATRFAARNDQKYRLLVVGGSRGALALNQLVPQALALLKADERPEVWHQAGGQLQQAAEDAYRAAEVSAKLTPFINDMAEAYAWADLVLCRAGALTIAELAAAGIGAILIPFPFAVDDHQTANARFLEQNGAARLFQQADLTAEDLATTLRELFSDRKRLLAMAEAARHSAMHGAAERVARVCLEQARPPSVDDSVVKNHAHE</sequence>
<evidence type="ECO:0000256" key="1">
    <source>
        <dbReference type="ARBA" id="ARBA00022475"/>
    </source>
</evidence>
<dbReference type="NCBIfam" id="TIGR01133">
    <property type="entry name" value="murG"/>
    <property type="match status" value="1"/>
</dbReference>
<keyword evidence="3 10" id="KW-0328">Glycosyltransferase</keyword>
<evidence type="ECO:0000256" key="6">
    <source>
        <dbReference type="ARBA" id="ARBA00022984"/>
    </source>
</evidence>
<dbReference type="Gene3D" id="3.40.50.2000">
    <property type="entry name" value="Glycogen Phosphorylase B"/>
    <property type="match status" value="2"/>
</dbReference>
<keyword evidence="5 10" id="KW-0133">Cell shape</keyword>
<keyword evidence="7 10" id="KW-0472">Membrane</keyword>
<dbReference type="GO" id="GO:0071555">
    <property type="term" value="P:cell wall organization"/>
    <property type="evidence" value="ECO:0007669"/>
    <property type="project" value="UniProtKB-KW"/>
</dbReference>
<name>A0A2G6PFW6_9GAMM</name>
<evidence type="ECO:0000256" key="10">
    <source>
        <dbReference type="HAMAP-Rule" id="MF_00033"/>
    </source>
</evidence>
<evidence type="ECO:0000313" key="13">
    <source>
        <dbReference type="EMBL" id="PIE83461.1"/>
    </source>
</evidence>
<comment type="subcellular location">
    <subcellularLocation>
        <location evidence="10">Cell membrane</location>
        <topology evidence="10">Peripheral membrane protein</topology>
        <orientation evidence="10">Cytoplasmic side</orientation>
    </subcellularLocation>
</comment>
<dbReference type="GO" id="GO:0050511">
    <property type="term" value="F:undecaprenyldiphospho-muramoylpentapeptide beta-N-acetylglucosaminyltransferase activity"/>
    <property type="evidence" value="ECO:0007669"/>
    <property type="project" value="UniProtKB-UniRule"/>
</dbReference>
<dbReference type="UniPathway" id="UPA00219"/>
<feature type="binding site" evidence="10">
    <location>
        <position position="125"/>
    </location>
    <ligand>
        <name>UDP-N-acetyl-alpha-D-glucosamine</name>
        <dbReference type="ChEBI" id="CHEBI:57705"/>
    </ligand>
</feature>
<feature type="domain" description="Glycosyl transferase family 28 C-terminal" evidence="12">
    <location>
        <begin position="187"/>
        <end position="350"/>
    </location>
</feature>
<evidence type="ECO:0000256" key="9">
    <source>
        <dbReference type="ARBA" id="ARBA00023316"/>
    </source>
</evidence>
<comment type="caution">
    <text evidence="13">The sequence shown here is derived from an EMBL/GenBank/DDBJ whole genome shotgun (WGS) entry which is preliminary data.</text>
</comment>
<dbReference type="InterPro" id="IPR006009">
    <property type="entry name" value="GlcNAc_MurG"/>
</dbReference>
<feature type="binding site" evidence="10">
    <location>
        <begin position="13"/>
        <end position="15"/>
    </location>
    <ligand>
        <name>UDP-N-acetyl-alpha-D-glucosamine</name>
        <dbReference type="ChEBI" id="CHEBI:57705"/>
    </ligand>
</feature>
<comment type="function">
    <text evidence="10">Cell wall formation. Catalyzes the transfer of a GlcNAc subunit on undecaprenyl-pyrophosphoryl-MurNAc-pentapeptide (lipid intermediate I) to form undecaprenyl-pyrophosphoryl-MurNAc-(pentapeptide)GlcNAc (lipid intermediate II).</text>
</comment>
<accession>A0A2G6PFW6</accession>
<dbReference type="CDD" id="cd03785">
    <property type="entry name" value="GT28_MurG"/>
    <property type="match status" value="1"/>
</dbReference>
<dbReference type="SUPFAM" id="SSF53756">
    <property type="entry name" value="UDP-Glycosyltransferase/glycogen phosphorylase"/>
    <property type="match status" value="1"/>
</dbReference>
<dbReference type="GO" id="GO:0005886">
    <property type="term" value="C:plasma membrane"/>
    <property type="evidence" value="ECO:0007669"/>
    <property type="project" value="UniProtKB-SubCell"/>
</dbReference>
<dbReference type="EMBL" id="PDTV01000004">
    <property type="protein sequence ID" value="PIE83461.1"/>
    <property type="molecule type" value="Genomic_DNA"/>
</dbReference>
<dbReference type="EC" id="2.4.1.227" evidence="10"/>
<evidence type="ECO:0000256" key="4">
    <source>
        <dbReference type="ARBA" id="ARBA00022679"/>
    </source>
</evidence>
<evidence type="ECO:0000256" key="3">
    <source>
        <dbReference type="ARBA" id="ARBA00022676"/>
    </source>
</evidence>
<dbReference type="Pfam" id="PF03033">
    <property type="entry name" value="Glyco_transf_28"/>
    <property type="match status" value="1"/>
</dbReference>
<dbReference type="GO" id="GO:0051301">
    <property type="term" value="P:cell division"/>
    <property type="evidence" value="ECO:0007669"/>
    <property type="project" value="UniProtKB-KW"/>
</dbReference>
<organism evidence="13 14">
    <name type="scientific">Candidatus Contendibacter odensensis</name>
    <dbReference type="NCBI Taxonomy" id="1400860"/>
    <lineage>
        <taxon>Bacteria</taxon>
        <taxon>Pseudomonadati</taxon>
        <taxon>Pseudomonadota</taxon>
        <taxon>Gammaproteobacteria</taxon>
        <taxon>Candidatus Competibacteraceae</taxon>
        <taxon>Candidatus Contendibacter</taxon>
    </lineage>
</organism>
<dbReference type="Pfam" id="PF04101">
    <property type="entry name" value="Glyco_tran_28_C"/>
    <property type="match status" value="1"/>
</dbReference>